<feature type="domain" description="DUF1266" evidence="1">
    <location>
        <begin position="62"/>
        <end position="227"/>
    </location>
</feature>
<accession>A0A9X2J5N7</accession>
<dbReference type="RefSeq" id="WP_252465242.1">
    <property type="nucleotide sequence ID" value="NZ_JALBWM010000015.1"/>
</dbReference>
<proteinExistence type="predicted"/>
<reference evidence="2" key="1">
    <citation type="journal article" date="2022" name="Arch. Microbiol.">
        <title>Microbulbifer okhotskensis sp. nov., isolated from a deep bottom sediment of the Okhotsk Sea.</title>
        <authorList>
            <person name="Romanenko L."/>
            <person name="Kurilenko V."/>
            <person name="Otstavnykh N."/>
            <person name="Velansky P."/>
            <person name="Isaeva M."/>
            <person name="Mikhailov V."/>
        </authorList>
    </citation>
    <scope>NUCLEOTIDE SEQUENCE</scope>
    <source>
        <strain evidence="2">OS29</strain>
    </source>
</reference>
<organism evidence="2 3">
    <name type="scientific">Microbulbifer okhotskensis</name>
    <dbReference type="NCBI Taxonomy" id="2926617"/>
    <lineage>
        <taxon>Bacteria</taxon>
        <taxon>Pseudomonadati</taxon>
        <taxon>Pseudomonadota</taxon>
        <taxon>Gammaproteobacteria</taxon>
        <taxon>Cellvibrionales</taxon>
        <taxon>Microbulbiferaceae</taxon>
        <taxon>Microbulbifer</taxon>
    </lineage>
</organism>
<name>A0A9X2J5N7_9GAMM</name>
<evidence type="ECO:0000313" key="3">
    <source>
        <dbReference type="Proteomes" id="UP001139028"/>
    </source>
</evidence>
<comment type="caution">
    <text evidence="2">The sequence shown here is derived from an EMBL/GenBank/DDBJ whole genome shotgun (WGS) entry which is preliminary data.</text>
</comment>
<dbReference type="EMBL" id="JALBWM010000015">
    <property type="protein sequence ID" value="MCO1333795.1"/>
    <property type="molecule type" value="Genomic_DNA"/>
</dbReference>
<dbReference type="InterPro" id="IPR009677">
    <property type="entry name" value="DUF1266"/>
</dbReference>
<dbReference type="Proteomes" id="UP001139028">
    <property type="component" value="Unassembled WGS sequence"/>
</dbReference>
<gene>
    <name evidence="2" type="ORF">MO867_05520</name>
</gene>
<protein>
    <submittedName>
        <fullName evidence="2">DUF1266 domain-containing protein</fullName>
    </submittedName>
</protein>
<evidence type="ECO:0000313" key="2">
    <source>
        <dbReference type="EMBL" id="MCO1333795.1"/>
    </source>
</evidence>
<sequence>MKWLTNLTPEQEYFLNPDALSQTQLWILGLMGQICEMNELRHDVFHNLGTSDQSRQNIAHMMKRDWGIESREDCLSMLEWLRTEGHNAGYMPQQKHFEGLSEAAIDAYIEAHDHDTDEQIRLKLVKAYRHTLQVGGIGAWDFARFITVSRWTTSLGLLSEEEAWEKMLDIAQRAQKSFDSWYSYGLSYIAGRQYWRKTLSEDFAKESTEVIKGLTGSPHSPWNSLPWDLDLSAS</sequence>
<dbReference type="AlphaFoldDB" id="A0A9X2J5N7"/>
<dbReference type="Pfam" id="PF06889">
    <property type="entry name" value="DUF1266"/>
    <property type="match status" value="1"/>
</dbReference>
<evidence type="ECO:0000259" key="1">
    <source>
        <dbReference type="Pfam" id="PF06889"/>
    </source>
</evidence>
<keyword evidence="3" id="KW-1185">Reference proteome</keyword>